<feature type="domain" description="LTD" evidence="2">
    <location>
        <begin position="1"/>
        <end position="134"/>
    </location>
</feature>
<protein>
    <recommendedName>
        <fullName evidence="2">LTD domain-containing protein</fullName>
    </recommendedName>
</protein>
<accession>A0ABQ3IK82</accession>
<dbReference type="InterPro" id="IPR001322">
    <property type="entry name" value="Lamin_tail_dom"/>
</dbReference>
<keyword evidence="4" id="KW-1185">Reference proteome</keyword>
<dbReference type="EMBL" id="BNCH01000001">
    <property type="protein sequence ID" value="GHE86309.1"/>
    <property type="molecule type" value="Genomic_DNA"/>
</dbReference>
<dbReference type="Pfam" id="PF00932">
    <property type="entry name" value="LTD"/>
    <property type="match status" value="1"/>
</dbReference>
<dbReference type="InterPro" id="IPR036844">
    <property type="entry name" value="Hint_dom_sf"/>
</dbReference>
<evidence type="ECO:0000259" key="2">
    <source>
        <dbReference type="PROSITE" id="PS51841"/>
    </source>
</evidence>
<dbReference type="InterPro" id="IPR036415">
    <property type="entry name" value="Lamin_tail_dom_sf"/>
</dbReference>
<proteinExistence type="predicted"/>
<dbReference type="Pfam" id="PF13403">
    <property type="entry name" value="Hint_2"/>
    <property type="match status" value="1"/>
</dbReference>
<feature type="region of interest" description="Disordered" evidence="1">
    <location>
        <begin position="149"/>
        <end position="170"/>
    </location>
</feature>
<evidence type="ECO:0000313" key="3">
    <source>
        <dbReference type="EMBL" id="GHE86309.1"/>
    </source>
</evidence>
<dbReference type="PROSITE" id="PS51841">
    <property type="entry name" value="LTD"/>
    <property type="match status" value="1"/>
</dbReference>
<comment type="caution">
    <text evidence="3">The sequence shown here is derived from an EMBL/GenBank/DDBJ whole genome shotgun (WGS) entry which is preliminary data.</text>
</comment>
<dbReference type="InterPro" id="IPR028992">
    <property type="entry name" value="Hedgehog/Intein_dom"/>
</dbReference>
<dbReference type="Proteomes" id="UP000609802">
    <property type="component" value="Unassembled WGS sequence"/>
</dbReference>
<evidence type="ECO:0000256" key="1">
    <source>
        <dbReference type="SAM" id="MobiDB-lite"/>
    </source>
</evidence>
<dbReference type="SUPFAM" id="SSF74853">
    <property type="entry name" value="Lamin A/C globular tail domain"/>
    <property type="match status" value="1"/>
</dbReference>
<sequence length="410" mass="43828">MASTLLGGIAINEVLVDPNGANDFDTDGNGVARGADEFIELINTSDAAIDISGLELWDRGRDNWFTFPSGTILEPGAVAVVVRNVQNGGSLPAVTGDNLAFDANYGGGVFNNNGDNIVVYDPNNDEYIQAIYNGDSVDDPVNGPGYSGFSSTATQSGTTEDWGNDQDGFSIQRTSAGFNNSLTPTPGTDIVCFASGTLLETPQGFTPIAALRAGDLVNTMDDGWQPIRWIFARRVTLADLHADPNLLPIAISANGLGDNQPSTPLLISRQHRILIEGKIARCMFGAEQILAAAKDLTGCEGIRVHHPDTGFFYYHVLLDKHQILNANGIAAESLYLGPGAMTALSGDAQEELRLLCPHGGLGVPALSQTPSRPLTRGARVRTLVKRHVRNNRELLAAFRRTLTHDRHPEG</sequence>
<gene>
    <name evidence="3" type="ORF">GCM10016455_02340</name>
</gene>
<name>A0ABQ3IK82_9RHOB</name>
<organism evidence="3 4">
    <name type="scientific">Aliiroseovarius zhejiangensis</name>
    <dbReference type="NCBI Taxonomy" id="1632025"/>
    <lineage>
        <taxon>Bacteria</taxon>
        <taxon>Pseudomonadati</taxon>
        <taxon>Pseudomonadota</taxon>
        <taxon>Alphaproteobacteria</taxon>
        <taxon>Rhodobacterales</taxon>
        <taxon>Paracoccaceae</taxon>
        <taxon>Aliiroseovarius</taxon>
    </lineage>
</organism>
<dbReference type="SUPFAM" id="SSF51294">
    <property type="entry name" value="Hedgehog/intein (Hint) domain"/>
    <property type="match status" value="1"/>
</dbReference>
<evidence type="ECO:0000313" key="4">
    <source>
        <dbReference type="Proteomes" id="UP000609802"/>
    </source>
</evidence>
<dbReference type="RefSeq" id="WP_191284644.1">
    <property type="nucleotide sequence ID" value="NZ_BNCH01000001.1"/>
</dbReference>
<reference evidence="4" key="1">
    <citation type="journal article" date="2019" name="Int. J. Syst. Evol. Microbiol.">
        <title>The Global Catalogue of Microorganisms (GCM) 10K type strain sequencing project: providing services to taxonomists for standard genome sequencing and annotation.</title>
        <authorList>
            <consortium name="The Broad Institute Genomics Platform"/>
            <consortium name="The Broad Institute Genome Sequencing Center for Infectious Disease"/>
            <person name="Wu L."/>
            <person name="Ma J."/>
        </authorList>
    </citation>
    <scope>NUCLEOTIDE SEQUENCE [LARGE SCALE GENOMIC DNA]</scope>
    <source>
        <strain evidence="4">KCTC 42443</strain>
    </source>
</reference>
<dbReference type="Gene3D" id="2.60.40.1260">
    <property type="entry name" value="Lamin Tail domain"/>
    <property type="match status" value="1"/>
</dbReference>